<dbReference type="AlphaFoldDB" id="A0A2T6KQI4"/>
<dbReference type="InterPro" id="IPR051685">
    <property type="entry name" value="Ycf3/AcsC/BcsC/TPR_MFPF"/>
</dbReference>
<evidence type="ECO:0000256" key="2">
    <source>
        <dbReference type="ARBA" id="ARBA00022803"/>
    </source>
</evidence>
<protein>
    <submittedName>
        <fullName evidence="4">Tetratricopeptide repeat protein</fullName>
    </submittedName>
</protein>
<dbReference type="SMART" id="SM00028">
    <property type="entry name" value="TPR"/>
    <property type="match status" value="3"/>
</dbReference>
<dbReference type="PANTHER" id="PTHR44943:SF4">
    <property type="entry name" value="TPR REPEAT-CONTAINING PROTEIN MJ0798"/>
    <property type="match status" value="1"/>
</dbReference>
<proteinExistence type="predicted"/>
<feature type="repeat" description="TPR" evidence="3">
    <location>
        <begin position="158"/>
        <end position="191"/>
    </location>
</feature>
<dbReference type="PROSITE" id="PS50005">
    <property type="entry name" value="TPR"/>
    <property type="match status" value="1"/>
</dbReference>
<keyword evidence="2 3" id="KW-0802">TPR repeat</keyword>
<dbReference type="EMBL" id="QBUD01000001">
    <property type="protein sequence ID" value="PUB18814.1"/>
    <property type="molecule type" value="Genomic_DNA"/>
</dbReference>
<dbReference type="Proteomes" id="UP000244523">
    <property type="component" value="Unassembled WGS sequence"/>
</dbReference>
<dbReference type="SUPFAM" id="SSF48452">
    <property type="entry name" value="TPR-like"/>
    <property type="match status" value="1"/>
</dbReference>
<reference evidence="4 5" key="1">
    <citation type="submission" date="2018-04" db="EMBL/GenBank/DDBJ databases">
        <title>Genomic Encyclopedia of Archaeal and Bacterial Type Strains, Phase II (KMG-II): from individual species to whole genera.</title>
        <authorList>
            <person name="Goeker M."/>
        </authorList>
    </citation>
    <scope>NUCLEOTIDE SEQUENCE [LARGE SCALE GENOMIC DNA]</scope>
    <source>
        <strain evidence="4 5">DSM 29955</strain>
    </source>
</reference>
<evidence type="ECO:0000313" key="5">
    <source>
        <dbReference type="Proteomes" id="UP000244523"/>
    </source>
</evidence>
<gene>
    <name evidence="4" type="ORF">C8N45_101403</name>
</gene>
<name>A0A2T6KQI4_9RHOB</name>
<dbReference type="Pfam" id="PF13432">
    <property type="entry name" value="TPR_16"/>
    <property type="match status" value="1"/>
</dbReference>
<keyword evidence="1" id="KW-0677">Repeat</keyword>
<organism evidence="4 5">
    <name type="scientific">Yoonia sediminilitoris</name>
    <dbReference type="NCBI Taxonomy" id="1286148"/>
    <lineage>
        <taxon>Bacteria</taxon>
        <taxon>Pseudomonadati</taxon>
        <taxon>Pseudomonadota</taxon>
        <taxon>Alphaproteobacteria</taxon>
        <taxon>Rhodobacterales</taxon>
        <taxon>Paracoccaceae</taxon>
        <taxon>Yoonia</taxon>
    </lineage>
</organism>
<dbReference type="InterPro" id="IPR011990">
    <property type="entry name" value="TPR-like_helical_dom_sf"/>
</dbReference>
<dbReference type="InterPro" id="IPR019734">
    <property type="entry name" value="TPR_rpt"/>
</dbReference>
<evidence type="ECO:0000256" key="3">
    <source>
        <dbReference type="PROSITE-ProRule" id="PRU00339"/>
    </source>
</evidence>
<accession>A0A2T6KQI4</accession>
<keyword evidence="5" id="KW-1185">Reference proteome</keyword>
<evidence type="ECO:0000256" key="1">
    <source>
        <dbReference type="ARBA" id="ARBA00022737"/>
    </source>
</evidence>
<dbReference type="PANTHER" id="PTHR44943">
    <property type="entry name" value="CELLULOSE SYNTHASE OPERON PROTEIN C"/>
    <property type="match status" value="1"/>
</dbReference>
<evidence type="ECO:0000313" key="4">
    <source>
        <dbReference type="EMBL" id="PUB18814.1"/>
    </source>
</evidence>
<sequence>MLMLLPAPSGVDRWVRYIGLMITQTHRFKCIVAALFLGVGFSLPLPVSAQDEQTPLDQLYQELLGADEDSYARIERQIIAQWEKSGSPAMDLLLRRGQEALQEGNPDVAVQHFSAVVDHAPEFSEGYFGRATSYYAMGLIGPALSDIETTLRLNPRHFEAMRGLANIMRELERVDDALELYALILELNPQSPEARQAVDTLQVELEGRAL</sequence>
<comment type="caution">
    <text evidence="4">The sequence shown here is derived from an EMBL/GenBank/DDBJ whole genome shotgun (WGS) entry which is preliminary data.</text>
</comment>
<dbReference type="Gene3D" id="1.25.40.10">
    <property type="entry name" value="Tetratricopeptide repeat domain"/>
    <property type="match status" value="1"/>
</dbReference>